<keyword evidence="3" id="KW-1185">Reference proteome</keyword>
<dbReference type="Proteomes" id="UP001152622">
    <property type="component" value="Chromosome 3"/>
</dbReference>
<protein>
    <submittedName>
        <fullName evidence="2">Uncharacterized protein</fullName>
    </submittedName>
</protein>
<accession>A0A9Q1J5Y8</accession>
<evidence type="ECO:0000313" key="2">
    <source>
        <dbReference type="EMBL" id="KAJ8368884.1"/>
    </source>
</evidence>
<feature type="region of interest" description="Disordered" evidence="1">
    <location>
        <begin position="60"/>
        <end position="82"/>
    </location>
</feature>
<proteinExistence type="predicted"/>
<evidence type="ECO:0000256" key="1">
    <source>
        <dbReference type="SAM" id="MobiDB-lite"/>
    </source>
</evidence>
<gene>
    <name evidence="2" type="ORF">SKAU_G00089120</name>
</gene>
<name>A0A9Q1J5Y8_SYNKA</name>
<evidence type="ECO:0000313" key="3">
    <source>
        <dbReference type="Proteomes" id="UP001152622"/>
    </source>
</evidence>
<dbReference type="AlphaFoldDB" id="A0A9Q1J5Y8"/>
<reference evidence="2" key="1">
    <citation type="journal article" date="2023" name="Science">
        <title>Genome structures resolve the early diversification of teleost fishes.</title>
        <authorList>
            <person name="Parey E."/>
            <person name="Louis A."/>
            <person name="Montfort J."/>
            <person name="Bouchez O."/>
            <person name="Roques C."/>
            <person name="Iampietro C."/>
            <person name="Lluch J."/>
            <person name="Castinel A."/>
            <person name="Donnadieu C."/>
            <person name="Desvignes T."/>
            <person name="Floi Bucao C."/>
            <person name="Jouanno E."/>
            <person name="Wen M."/>
            <person name="Mejri S."/>
            <person name="Dirks R."/>
            <person name="Jansen H."/>
            <person name="Henkel C."/>
            <person name="Chen W.J."/>
            <person name="Zahm M."/>
            <person name="Cabau C."/>
            <person name="Klopp C."/>
            <person name="Thompson A.W."/>
            <person name="Robinson-Rechavi M."/>
            <person name="Braasch I."/>
            <person name="Lecointre G."/>
            <person name="Bobe J."/>
            <person name="Postlethwait J.H."/>
            <person name="Berthelot C."/>
            <person name="Roest Crollius H."/>
            <person name="Guiguen Y."/>
        </authorList>
    </citation>
    <scope>NUCLEOTIDE SEQUENCE</scope>
    <source>
        <strain evidence="2">WJC10195</strain>
    </source>
</reference>
<comment type="caution">
    <text evidence="2">The sequence shown here is derived from an EMBL/GenBank/DDBJ whole genome shotgun (WGS) entry which is preliminary data.</text>
</comment>
<dbReference type="EMBL" id="JAINUF010000003">
    <property type="protein sequence ID" value="KAJ8368884.1"/>
    <property type="molecule type" value="Genomic_DNA"/>
</dbReference>
<sequence length="82" mass="8781">MENGAYMEPHLRLAAQSPKLSRRVDGGCGCRHVVSGFDDASGGTPRKDFDLCDGWTDGRTDGRSTTAFNGRAGRGPGSHRWG</sequence>
<organism evidence="2 3">
    <name type="scientific">Synaphobranchus kaupii</name>
    <name type="common">Kaup's arrowtooth eel</name>
    <dbReference type="NCBI Taxonomy" id="118154"/>
    <lineage>
        <taxon>Eukaryota</taxon>
        <taxon>Metazoa</taxon>
        <taxon>Chordata</taxon>
        <taxon>Craniata</taxon>
        <taxon>Vertebrata</taxon>
        <taxon>Euteleostomi</taxon>
        <taxon>Actinopterygii</taxon>
        <taxon>Neopterygii</taxon>
        <taxon>Teleostei</taxon>
        <taxon>Anguilliformes</taxon>
        <taxon>Synaphobranchidae</taxon>
        <taxon>Synaphobranchus</taxon>
    </lineage>
</organism>